<evidence type="ECO:0000313" key="2">
    <source>
        <dbReference type="Proteomes" id="UP000591131"/>
    </source>
</evidence>
<accession>A0A7J6KIG3</accession>
<evidence type="ECO:0000313" key="1">
    <source>
        <dbReference type="EMBL" id="KAF4646642.1"/>
    </source>
</evidence>
<name>A0A7J6KIG3_PERCH</name>
<sequence>DARNDAVDNRLPEYTKALGISRSSTGEGFQPGRLPDFKLFMPVLWLYLATVCNLPELWKAATRLSEKSTSNQRAKVLRYATKKVLRFPCSGKSRVAAPAECQGYLMDIGDNADGSIEDEEVCTRHTLDEELTFTHKKHLWLIHQWDAQIGEGLR</sequence>
<gene>
    <name evidence="1" type="ORF">FOL47_005857</name>
</gene>
<feature type="non-terminal residue" evidence="1">
    <location>
        <position position="154"/>
    </location>
</feature>
<feature type="non-terminal residue" evidence="1">
    <location>
        <position position="1"/>
    </location>
</feature>
<organism evidence="1 2">
    <name type="scientific">Perkinsus chesapeaki</name>
    <name type="common">Clam parasite</name>
    <name type="synonym">Perkinsus andrewsi</name>
    <dbReference type="NCBI Taxonomy" id="330153"/>
    <lineage>
        <taxon>Eukaryota</taxon>
        <taxon>Sar</taxon>
        <taxon>Alveolata</taxon>
        <taxon>Perkinsozoa</taxon>
        <taxon>Perkinsea</taxon>
        <taxon>Perkinsida</taxon>
        <taxon>Perkinsidae</taxon>
        <taxon>Perkinsus</taxon>
    </lineage>
</organism>
<protein>
    <submittedName>
        <fullName evidence="1">Uncharacterized protein</fullName>
    </submittedName>
</protein>
<dbReference type="AlphaFoldDB" id="A0A7J6KIG3"/>
<comment type="caution">
    <text evidence="1">The sequence shown here is derived from an EMBL/GenBank/DDBJ whole genome shotgun (WGS) entry which is preliminary data.</text>
</comment>
<proteinExistence type="predicted"/>
<keyword evidence="2" id="KW-1185">Reference proteome</keyword>
<reference evidence="1 2" key="1">
    <citation type="submission" date="2020-04" db="EMBL/GenBank/DDBJ databases">
        <title>Perkinsus chesapeaki whole genome sequence.</title>
        <authorList>
            <person name="Bogema D.R."/>
        </authorList>
    </citation>
    <scope>NUCLEOTIDE SEQUENCE [LARGE SCALE GENOMIC DNA]</scope>
    <source>
        <strain evidence="1">ATCC PRA-425</strain>
    </source>
</reference>
<dbReference type="Proteomes" id="UP000591131">
    <property type="component" value="Unassembled WGS sequence"/>
</dbReference>
<dbReference type="EMBL" id="JAAPAO010003239">
    <property type="protein sequence ID" value="KAF4646642.1"/>
    <property type="molecule type" value="Genomic_DNA"/>
</dbReference>